<dbReference type="EMBL" id="QBKT01000002">
    <property type="protein sequence ID" value="PTX62684.1"/>
    <property type="molecule type" value="Genomic_DNA"/>
</dbReference>
<reference evidence="2 3" key="1">
    <citation type="submission" date="2018-04" db="EMBL/GenBank/DDBJ databases">
        <title>Genomic Encyclopedia of Archaeal and Bacterial Type Strains, Phase II (KMG-II): from individual species to whole genera.</title>
        <authorList>
            <person name="Goeker M."/>
        </authorList>
    </citation>
    <scope>NUCLEOTIDE SEQUENCE [LARGE SCALE GENOMIC DNA]</scope>
    <source>
        <strain evidence="2 3">DSM 25731</strain>
    </source>
</reference>
<keyword evidence="3" id="KW-1185">Reference proteome</keyword>
<keyword evidence="1" id="KW-0175">Coiled coil</keyword>
<name>A0A2T6C2Z3_9FLAO</name>
<evidence type="ECO:0000313" key="3">
    <source>
        <dbReference type="Proteomes" id="UP000244090"/>
    </source>
</evidence>
<dbReference type="OrthoDB" id="1143801at2"/>
<feature type="coiled-coil region" evidence="1">
    <location>
        <begin position="113"/>
        <end position="150"/>
    </location>
</feature>
<sequence>MKKNDNISNLFERLQDDFDIETPDIGHEHRFLKKLQQQQTQETTEPKQPIVLFTWWKQIAAACVILLSLGIFIGTNFGNTSVEETQITLSPEVEKSQLYFAALIETELKKVKAEENEDTKEVIQDAMKRLERLENDYEKLKEQFIETGDDKRIIHAMITNFQLRIELLESVLRQIDEIKIFKNEQTII</sequence>
<comment type="caution">
    <text evidence="2">The sequence shown here is derived from an EMBL/GenBank/DDBJ whole genome shotgun (WGS) entry which is preliminary data.</text>
</comment>
<accession>A0A2T6C2Z3</accession>
<gene>
    <name evidence="2" type="ORF">C8N46_10280</name>
</gene>
<protein>
    <submittedName>
        <fullName evidence="2">Uncharacterized protein</fullName>
    </submittedName>
</protein>
<evidence type="ECO:0000313" key="2">
    <source>
        <dbReference type="EMBL" id="PTX62684.1"/>
    </source>
</evidence>
<evidence type="ECO:0000256" key="1">
    <source>
        <dbReference type="SAM" id="Coils"/>
    </source>
</evidence>
<dbReference type="AlphaFoldDB" id="A0A2T6C2Z3"/>
<proteinExistence type="predicted"/>
<dbReference type="RefSeq" id="WP_108113675.1">
    <property type="nucleotide sequence ID" value="NZ_QBKT01000002.1"/>
</dbReference>
<dbReference type="Proteomes" id="UP000244090">
    <property type="component" value="Unassembled WGS sequence"/>
</dbReference>
<organism evidence="2 3">
    <name type="scientific">Kordia periserrulae</name>
    <dbReference type="NCBI Taxonomy" id="701523"/>
    <lineage>
        <taxon>Bacteria</taxon>
        <taxon>Pseudomonadati</taxon>
        <taxon>Bacteroidota</taxon>
        <taxon>Flavobacteriia</taxon>
        <taxon>Flavobacteriales</taxon>
        <taxon>Flavobacteriaceae</taxon>
        <taxon>Kordia</taxon>
    </lineage>
</organism>